<keyword evidence="2" id="KW-1185">Reference proteome</keyword>
<sequence length="168" mass="20033">EQMGDAVKGERTTSRVPKASTFCYAIARSWRRDSIKRRTRHHGRPINPQTQKWIMTFPAAIVHAFYYARDSGTFYQVILELRKVYRIAEVRVLILGCFIRNLEPSVSLRRYDRTKLQFMALNMWRFLVPVYLLQFIMLRNNININFICTVMIDDLLNLLRYELLQRAI</sequence>
<dbReference type="Proteomes" id="UP000078541">
    <property type="component" value="Unassembled WGS sequence"/>
</dbReference>
<reference evidence="1 2" key="1">
    <citation type="submission" date="2016-03" db="EMBL/GenBank/DDBJ databases">
        <title>Trachymyrmex septentrionalis WGS genome.</title>
        <authorList>
            <person name="Nygaard S."/>
            <person name="Hu H."/>
            <person name="Boomsma J."/>
            <person name="Zhang G."/>
        </authorList>
    </citation>
    <scope>NUCLEOTIDE SEQUENCE [LARGE SCALE GENOMIC DNA]</scope>
    <source>
        <strain evidence="1">Tsep2-gDNA-1</strain>
        <tissue evidence="1">Whole body</tissue>
    </source>
</reference>
<gene>
    <name evidence="1" type="ORF">ALC56_12680</name>
</gene>
<protein>
    <submittedName>
        <fullName evidence="1">Uncharacterized protein</fullName>
    </submittedName>
</protein>
<proteinExistence type="predicted"/>
<organism evidence="1 2">
    <name type="scientific">Trachymyrmex septentrionalis</name>
    <dbReference type="NCBI Taxonomy" id="34720"/>
    <lineage>
        <taxon>Eukaryota</taxon>
        <taxon>Metazoa</taxon>
        <taxon>Ecdysozoa</taxon>
        <taxon>Arthropoda</taxon>
        <taxon>Hexapoda</taxon>
        <taxon>Insecta</taxon>
        <taxon>Pterygota</taxon>
        <taxon>Neoptera</taxon>
        <taxon>Endopterygota</taxon>
        <taxon>Hymenoptera</taxon>
        <taxon>Apocrita</taxon>
        <taxon>Aculeata</taxon>
        <taxon>Formicoidea</taxon>
        <taxon>Formicidae</taxon>
        <taxon>Myrmicinae</taxon>
        <taxon>Trachymyrmex</taxon>
    </lineage>
</organism>
<evidence type="ECO:0000313" key="1">
    <source>
        <dbReference type="EMBL" id="KYN33046.1"/>
    </source>
</evidence>
<accession>A0A195EY20</accession>
<feature type="non-terminal residue" evidence="1">
    <location>
        <position position="1"/>
    </location>
</feature>
<evidence type="ECO:0000313" key="2">
    <source>
        <dbReference type="Proteomes" id="UP000078541"/>
    </source>
</evidence>
<name>A0A195EY20_9HYME</name>
<dbReference type="EMBL" id="KQ981920">
    <property type="protein sequence ID" value="KYN33046.1"/>
    <property type="molecule type" value="Genomic_DNA"/>
</dbReference>
<dbReference type="AlphaFoldDB" id="A0A195EY20"/>